<feature type="region of interest" description="Disordered" evidence="1">
    <location>
        <begin position="788"/>
        <end position="822"/>
    </location>
</feature>
<accession>A0AA39XN70</accession>
<evidence type="ECO:0000313" key="3">
    <source>
        <dbReference type="EMBL" id="KAK0636686.1"/>
    </source>
</evidence>
<feature type="compositionally biased region" description="Low complexity" evidence="1">
    <location>
        <begin position="72"/>
        <end position="88"/>
    </location>
</feature>
<feature type="region of interest" description="Disordered" evidence="1">
    <location>
        <begin position="993"/>
        <end position="1018"/>
    </location>
</feature>
<feature type="compositionally biased region" description="Basic and acidic residues" evidence="1">
    <location>
        <begin position="628"/>
        <end position="639"/>
    </location>
</feature>
<feature type="compositionally biased region" description="Acidic residues" evidence="1">
    <location>
        <begin position="275"/>
        <end position="286"/>
    </location>
</feature>
<feature type="region of interest" description="Disordered" evidence="1">
    <location>
        <begin position="35"/>
        <end position="178"/>
    </location>
</feature>
<dbReference type="PROSITE" id="PS00028">
    <property type="entry name" value="ZINC_FINGER_C2H2_1"/>
    <property type="match status" value="1"/>
</dbReference>
<dbReference type="EMBL" id="JAULSR010000001">
    <property type="protein sequence ID" value="KAK0636686.1"/>
    <property type="molecule type" value="Genomic_DNA"/>
</dbReference>
<dbReference type="InterPro" id="IPR022190">
    <property type="entry name" value="DUF3716"/>
</dbReference>
<keyword evidence="4" id="KW-1185">Reference proteome</keyword>
<feature type="compositionally biased region" description="Polar residues" evidence="1">
    <location>
        <begin position="204"/>
        <end position="223"/>
    </location>
</feature>
<comment type="caution">
    <text evidence="3">The sequence shown here is derived from an EMBL/GenBank/DDBJ whole genome shotgun (WGS) entry which is preliminary data.</text>
</comment>
<evidence type="ECO:0000313" key="4">
    <source>
        <dbReference type="Proteomes" id="UP001174934"/>
    </source>
</evidence>
<gene>
    <name evidence="3" type="ORF">B0T17DRAFT_519673</name>
</gene>
<feature type="region of interest" description="Disordered" evidence="1">
    <location>
        <begin position="1033"/>
        <end position="1058"/>
    </location>
</feature>
<dbReference type="Pfam" id="PF12511">
    <property type="entry name" value="DUF3716"/>
    <property type="match status" value="2"/>
</dbReference>
<feature type="region of interest" description="Disordered" evidence="1">
    <location>
        <begin position="620"/>
        <end position="640"/>
    </location>
</feature>
<organism evidence="3 4">
    <name type="scientific">Bombardia bombarda</name>
    <dbReference type="NCBI Taxonomy" id="252184"/>
    <lineage>
        <taxon>Eukaryota</taxon>
        <taxon>Fungi</taxon>
        <taxon>Dikarya</taxon>
        <taxon>Ascomycota</taxon>
        <taxon>Pezizomycotina</taxon>
        <taxon>Sordariomycetes</taxon>
        <taxon>Sordariomycetidae</taxon>
        <taxon>Sordariales</taxon>
        <taxon>Lasiosphaeriaceae</taxon>
        <taxon>Bombardia</taxon>
    </lineage>
</organism>
<evidence type="ECO:0000256" key="1">
    <source>
        <dbReference type="SAM" id="MobiDB-lite"/>
    </source>
</evidence>
<feature type="region of interest" description="Disordered" evidence="1">
    <location>
        <begin position="194"/>
        <end position="305"/>
    </location>
</feature>
<name>A0AA39XN70_9PEZI</name>
<dbReference type="Proteomes" id="UP001174934">
    <property type="component" value="Unassembled WGS sequence"/>
</dbReference>
<sequence length="1194" mass="131402">MPQLKPTPPMDPAEKIAALNNPEFILPEQILQLKSQQREAKSQQNALPKPVYTAKRTGHLTGLNPLKTRAGSWSSNSPTLTPTSLSPLKRPWEPEPEPARIRSDIATVAAQPDSTATSPGHQDRETERREALRVVLKQRWASGAMGHVPAERAETVKRRRNEIAGEQGVSASEAAPAGSLQAVYQKSRLSSNFPNLAGLESLPFSHSRNLSSSGQLAQPSSKPRSLAHTNAFEKRQDSTGGKAAPEPPSSNSASMPVSDTELVENTPFEQNEPLLVEEEEDDDWEGGSEPSDASADDSQDLGEDLDEENEVIGEREGDNADTKPGVTTVVEPLPEIEMAAPDRPYRAWKTADGALSKTYGALIPEGYKLSNVVPNHPWICPVRSCRFLLKHINGLGAHCSVKHRGEMLHDNEDGTFTIKGVYTGGATRPPIVISKGPIDPSEPTMANPTFSKGQLYSMRIKAKKSFGPKPVVKPEMFEPRGAWKALWNYVQPFLVKHKGARLPGHRGVRQLITLPQVRELEWNAQRHSHHPFLDSKPRDISAMIVQLTGEPAPQPCTRCQVGKGPFKGCVVMSKEAHSEPMQSFKSCANCYYHFGQTYCSLKGWGEQRAKEILAIRYSTQNGDDHDEDGQVRHEQNKEAQDDDFSMNYATTVQDSFMSVTDVPEDPENPDDSVGMEAEENEISLMETPEAGANRPLGINMAEPHRPYSVWPDENGALQPLHGALLPAGYKLDDSIPGRSWICPVRSCRRVYGKRQDLGYHFTRVHYANLLNDNSDGTFTPKGVYMERETGKGSKDPVRAPPVVVSKTPTSTTEDPILEPRPPDYLGIGTEPESLELKQYLPPPVIEPLSDSKGLWVYIQPRLTRTKFPTESGFVTQLLEMPRLRDLQLNPYQGSHEGFYEKTSRDVAAMIIQVTGEKITKGCGRCCEGKGPFQGCVVIARKSHAEARSRYISCANCLYHGKQVLCTLKSWVPKRKQPPFPKYGIVGGRSMVGEPWPGEAEPGLLPAQESSEAGEVEDTPMADSMAHLDTRSLRPARRPQPQPEAQPQQQRQRALPAPASSLISVGNFNTADALEMEDWEVAPGRIREAAGANPDTIAFSKPYLSSGKDAPVHEDVSVRIDTIRPGNSLRMAADANKMRLCTLTTGKVRVKIGEEPEFTIGPNCMFKIKAGATCTVQNRMHMNAIVQVTSLAGFV</sequence>
<feature type="compositionally biased region" description="Basic and acidic residues" evidence="1">
    <location>
        <begin position="788"/>
        <end position="797"/>
    </location>
</feature>
<feature type="compositionally biased region" description="Acidic residues" evidence="1">
    <location>
        <begin position="294"/>
        <end position="305"/>
    </location>
</feature>
<protein>
    <recommendedName>
        <fullName evidence="2">C2H2-type domain-containing protein</fullName>
    </recommendedName>
</protein>
<feature type="compositionally biased region" description="Low complexity" evidence="1">
    <location>
        <begin position="800"/>
        <end position="812"/>
    </location>
</feature>
<proteinExistence type="predicted"/>
<feature type="compositionally biased region" description="Low complexity" evidence="1">
    <location>
        <begin position="1044"/>
        <end position="1058"/>
    </location>
</feature>
<dbReference type="AlphaFoldDB" id="A0AA39XN70"/>
<feature type="domain" description="C2H2-type" evidence="2">
    <location>
        <begin position="742"/>
        <end position="765"/>
    </location>
</feature>
<reference evidence="3" key="1">
    <citation type="submission" date="2023-06" db="EMBL/GenBank/DDBJ databases">
        <title>Genome-scale phylogeny and comparative genomics of the fungal order Sordariales.</title>
        <authorList>
            <consortium name="Lawrence Berkeley National Laboratory"/>
            <person name="Hensen N."/>
            <person name="Bonometti L."/>
            <person name="Westerberg I."/>
            <person name="Brannstrom I.O."/>
            <person name="Guillou S."/>
            <person name="Cros-Aarteil S."/>
            <person name="Calhoun S."/>
            <person name="Haridas S."/>
            <person name="Kuo A."/>
            <person name="Mondo S."/>
            <person name="Pangilinan J."/>
            <person name="Riley R."/>
            <person name="LaButti K."/>
            <person name="Andreopoulos B."/>
            <person name="Lipzen A."/>
            <person name="Chen C."/>
            <person name="Yanf M."/>
            <person name="Daum C."/>
            <person name="Ng V."/>
            <person name="Clum A."/>
            <person name="Steindorff A."/>
            <person name="Ohm R."/>
            <person name="Martin F."/>
            <person name="Silar P."/>
            <person name="Natvig D."/>
            <person name="Lalanne C."/>
            <person name="Gautier V."/>
            <person name="Ament-velasquez S.L."/>
            <person name="Kruys A."/>
            <person name="Hutchinson M.I."/>
            <person name="Powell A.J."/>
            <person name="Barry K."/>
            <person name="Miller A.N."/>
            <person name="Grigoriev I.V."/>
            <person name="Debuchy R."/>
            <person name="Gladieux P."/>
            <person name="Thoren M.H."/>
            <person name="Johannesson H."/>
        </authorList>
    </citation>
    <scope>NUCLEOTIDE SEQUENCE</scope>
    <source>
        <strain evidence="3">SMH3391-2</strain>
    </source>
</reference>
<feature type="compositionally biased region" description="Basic and acidic residues" evidence="1">
    <location>
        <begin position="90"/>
        <end position="103"/>
    </location>
</feature>
<evidence type="ECO:0000259" key="2">
    <source>
        <dbReference type="PROSITE" id="PS00028"/>
    </source>
</evidence>
<feature type="compositionally biased region" description="Basic and acidic residues" evidence="1">
    <location>
        <begin position="121"/>
        <end position="132"/>
    </location>
</feature>
<dbReference type="InterPro" id="IPR013087">
    <property type="entry name" value="Znf_C2H2_type"/>
</dbReference>